<organism evidence="2 3">
    <name type="scientific">Candidatus Lambdaproteobacteria bacterium RIFOXYD2_FULL_56_26</name>
    <dbReference type="NCBI Taxonomy" id="1817773"/>
    <lineage>
        <taxon>Bacteria</taxon>
        <taxon>Pseudomonadati</taxon>
        <taxon>Pseudomonadota</taxon>
        <taxon>Candidatus Lambdaproteobacteria</taxon>
    </lineage>
</organism>
<dbReference type="PROSITE" id="PS50042">
    <property type="entry name" value="CNMP_BINDING_3"/>
    <property type="match status" value="1"/>
</dbReference>
<feature type="domain" description="Cyclic nucleotide-binding" evidence="1">
    <location>
        <begin position="29"/>
        <end position="131"/>
    </location>
</feature>
<evidence type="ECO:0000313" key="2">
    <source>
        <dbReference type="EMBL" id="OGH03374.1"/>
    </source>
</evidence>
<proteinExistence type="predicted"/>
<sequence length="437" mass="49832">MNNPHTNYLKNTAPQSREDFINLLGQTSLFAGLPKELRSRIFDYAKFMDLGNGERPVVEGMFDQEIYLLIKGRLDVFIKLENKKEKQIDSLGESFTLFGERCLLGQPRGASIQSNGESLLLGLDLSSLPDLNEHLEDPSVRLEDSAYQDNLDMYLVVASVLYGRLERLVHDQYKLANRIRGMKKGIRVKKHNVLMTQLYNELVENRLAVELRSPEIWRRLLRNLKSEVLDRLLEEEVLNTARIYEELVRLQALGLLQQRDWVYDLLKRLTEQAKFLKRYYEPLQVDSNGLPEVMELAQCLEDLHLNVEKAGILTRSIHFSEFLEALDDQGRWNPSGLVKHLGEVGLLTSWFGRAHLALVLCSALISLMGKANQVIASYVSFLGNLHTQPRQFPKQTGEDLASLFETFYQSLQKSPGPEAALEAVEPSVDSLLAQFGM</sequence>
<dbReference type="Gene3D" id="2.60.120.10">
    <property type="entry name" value="Jelly Rolls"/>
    <property type="match status" value="1"/>
</dbReference>
<protein>
    <recommendedName>
        <fullName evidence="1">Cyclic nucleotide-binding domain-containing protein</fullName>
    </recommendedName>
</protein>
<dbReference type="Proteomes" id="UP000177583">
    <property type="component" value="Unassembled WGS sequence"/>
</dbReference>
<dbReference type="InterPro" id="IPR000595">
    <property type="entry name" value="cNMP-bd_dom"/>
</dbReference>
<evidence type="ECO:0000259" key="1">
    <source>
        <dbReference type="PROSITE" id="PS50042"/>
    </source>
</evidence>
<dbReference type="SUPFAM" id="SSF51206">
    <property type="entry name" value="cAMP-binding domain-like"/>
    <property type="match status" value="1"/>
</dbReference>
<dbReference type="Pfam" id="PF00027">
    <property type="entry name" value="cNMP_binding"/>
    <property type="match status" value="1"/>
</dbReference>
<dbReference type="InterPro" id="IPR018490">
    <property type="entry name" value="cNMP-bd_dom_sf"/>
</dbReference>
<accession>A0A1F6GZA3</accession>
<dbReference type="EMBL" id="MFNF01000017">
    <property type="protein sequence ID" value="OGH03374.1"/>
    <property type="molecule type" value="Genomic_DNA"/>
</dbReference>
<dbReference type="AlphaFoldDB" id="A0A1F6GZA3"/>
<dbReference type="CDD" id="cd00038">
    <property type="entry name" value="CAP_ED"/>
    <property type="match status" value="1"/>
</dbReference>
<gene>
    <name evidence="2" type="ORF">A2557_02505</name>
</gene>
<comment type="caution">
    <text evidence="2">The sequence shown here is derived from an EMBL/GenBank/DDBJ whole genome shotgun (WGS) entry which is preliminary data.</text>
</comment>
<name>A0A1F6GZA3_9PROT</name>
<dbReference type="InterPro" id="IPR014710">
    <property type="entry name" value="RmlC-like_jellyroll"/>
</dbReference>
<evidence type="ECO:0000313" key="3">
    <source>
        <dbReference type="Proteomes" id="UP000177583"/>
    </source>
</evidence>
<reference evidence="2 3" key="1">
    <citation type="journal article" date="2016" name="Nat. Commun.">
        <title>Thousands of microbial genomes shed light on interconnected biogeochemical processes in an aquifer system.</title>
        <authorList>
            <person name="Anantharaman K."/>
            <person name="Brown C.T."/>
            <person name="Hug L.A."/>
            <person name="Sharon I."/>
            <person name="Castelle C.J."/>
            <person name="Probst A.J."/>
            <person name="Thomas B.C."/>
            <person name="Singh A."/>
            <person name="Wilkins M.J."/>
            <person name="Karaoz U."/>
            <person name="Brodie E.L."/>
            <person name="Williams K.H."/>
            <person name="Hubbard S.S."/>
            <person name="Banfield J.F."/>
        </authorList>
    </citation>
    <scope>NUCLEOTIDE SEQUENCE [LARGE SCALE GENOMIC DNA]</scope>
</reference>